<dbReference type="GO" id="GO:0005304">
    <property type="term" value="F:L-valine transmembrane transporter activity"/>
    <property type="evidence" value="ECO:0007669"/>
    <property type="project" value="TreeGrafter"/>
</dbReference>
<feature type="domain" description="ABC transporter" evidence="11">
    <location>
        <begin position="365"/>
        <end position="598"/>
    </location>
</feature>
<feature type="transmembrane region" description="Helical" evidence="10">
    <location>
        <begin position="12"/>
        <end position="32"/>
    </location>
</feature>
<dbReference type="InterPro" id="IPR003593">
    <property type="entry name" value="AAA+_ATPase"/>
</dbReference>
<comment type="subcellular location">
    <subcellularLocation>
        <location evidence="1">Cell membrane</location>
        <topology evidence="1">Multi-pass membrane protein</topology>
    </subcellularLocation>
</comment>
<dbReference type="PANTHER" id="PTHR45772">
    <property type="entry name" value="CONSERVED COMPONENT OF ABC TRANSPORTER FOR NATURAL AMINO ACIDS-RELATED"/>
    <property type="match status" value="1"/>
</dbReference>
<dbReference type="GO" id="GO:0015188">
    <property type="term" value="F:L-isoleucine transmembrane transporter activity"/>
    <property type="evidence" value="ECO:0007669"/>
    <property type="project" value="TreeGrafter"/>
</dbReference>
<evidence type="ECO:0000259" key="11">
    <source>
        <dbReference type="PROSITE" id="PS50893"/>
    </source>
</evidence>
<keyword evidence="2" id="KW-0813">Transport</keyword>
<dbReference type="SUPFAM" id="SSF52540">
    <property type="entry name" value="P-loop containing nucleoside triphosphate hydrolases"/>
    <property type="match status" value="1"/>
</dbReference>
<evidence type="ECO:0000256" key="2">
    <source>
        <dbReference type="ARBA" id="ARBA00022448"/>
    </source>
</evidence>
<evidence type="ECO:0000256" key="4">
    <source>
        <dbReference type="ARBA" id="ARBA00022692"/>
    </source>
</evidence>
<keyword evidence="6 12" id="KW-0067">ATP-binding</keyword>
<feature type="region of interest" description="Disordered" evidence="9">
    <location>
        <begin position="603"/>
        <end position="626"/>
    </location>
</feature>
<dbReference type="PANTHER" id="PTHR45772:SF7">
    <property type="entry name" value="AMINO ACID ABC TRANSPORTER ATP-BINDING PROTEIN"/>
    <property type="match status" value="1"/>
</dbReference>
<dbReference type="InterPro" id="IPR001851">
    <property type="entry name" value="ABC_transp_permease"/>
</dbReference>
<keyword evidence="4 10" id="KW-0812">Transmembrane</keyword>
<protein>
    <submittedName>
        <fullName evidence="12">Branched-chain amino acid ABC transporter ATP-binding protein/permease</fullName>
    </submittedName>
</protein>
<feature type="transmembrane region" description="Helical" evidence="10">
    <location>
        <begin position="105"/>
        <end position="127"/>
    </location>
</feature>
<dbReference type="Gene3D" id="3.40.50.300">
    <property type="entry name" value="P-loop containing nucleotide triphosphate hydrolases"/>
    <property type="match status" value="1"/>
</dbReference>
<evidence type="ECO:0000256" key="3">
    <source>
        <dbReference type="ARBA" id="ARBA00022475"/>
    </source>
</evidence>
<accession>A0A9Q8YFB6</accession>
<dbReference type="GO" id="GO:0042941">
    <property type="term" value="P:D-alanine transmembrane transport"/>
    <property type="evidence" value="ECO:0007669"/>
    <property type="project" value="TreeGrafter"/>
</dbReference>
<dbReference type="PROSITE" id="PS50893">
    <property type="entry name" value="ABC_TRANSPORTER_2"/>
    <property type="match status" value="1"/>
</dbReference>
<dbReference type="GO" id="GO:0015192">
    <property type="term" value="F:L-phenylalanine transmembrane transporter activity"/>
    <property type="evidence" value="ECO:0007669"/>
    <property type="project" value="TreeGrafter"/>
</dbReference>
<reference evidence="12" key="1">
    <citation type="submission" date="2022-06" db="EMBL/GenBank/DDBJ databases">
        <title>Physiological and biochemical characterization and genomic elucidation of a strain of the genus Ensifer adhaerens M8 that combines arsenic oxidation and chromium reduction.</title>
        <authorList>
            <person name="Li X."/>
            <person name="Yu c."/>
        </authorList>
    </citation>
    <scope>NUCLEOTIDE SEQUENCE</scope>
    <source>
        <strain evidence="12">M8</strain>
        <plasmid evidence="12">pB</plasmid>
    </source>
</reference>
<dbReference type="InterPro" id="IPR051120">
    <property type="entry name" value="ABC_AA/LPS_Transport"/>
</dbReference>
<feature type="transmembrane region" description="Helical" evidence="10">
    <location>
        <begin position="134"/>
        <end position="151"/>
    </location>
</feature>
<evidence type="ECO:0000256" key="8">
    <source>
        <dbReference type="ARBA" id="ARBA00023136"/>
    </source>
</evidence>
<dbReference type="GO" id="GO:1903805">
    <property type="term" value="P:L-valine import across plasma membrane"/>
    <property type="evidence" value="ECO:0007669"/>
    <property type="project" value="TreeGrafter"/>
</dbReference>
<keyword evidence="12" id="KW-0614">Plasmid</keyword>
<dbReference type="CDD" id="cd06581">
    <property type="entry name" value="TM_PBP1_LivM_like"/>
    <property type="match status" value="1"/>
</dbReference>
<organism evidence="12 13">
    <name type="scientific">Ensifer adhaerens</name>
    <name type="common">Sinorhizobium morelense</name>
    <dbReference type="NCBI Taxonomy" id="106592"/>
    <lineage>
        <taxon>Bacteria</taxon>
        <taxon>Pseudomonadati</taxon>
        <taxon>Pseudomonadota</taxon>
        <taxon>Alphaproteobacteria</taxon>
        <taxon>Hyphomicrobiales</taxon>
        <taxon>Rhizobiaceae</taxon>
        <taxon>Sinorhizobium/Ensifer group</taxon>
        <taxon>Ensifer</taxon>
    </lineage>
</organism>
<keyword evidence="3" id="KW-1003">Cell membrane</keyword>
<dbReference type="CDD" id="cd03219">
    <property type="entry name" value="ABC_Mj1267_LivG_branched"/>
    <property type="match status" value="1"/>
</dbReference>
<dbReference type="Pfam" id="PF00005">
    <property type="entry name" value="ABC_tran"/>
    <property type="match status" value="1"/>
</dbReference>
<feature type="transmembrane region" description="Helical" evidence="10">
    <location>
        <begin position="63"/>
        <end position="85"/>
    </location>
</feature>
<feature type="transmembrane region" description="Helical" evidence="10">
    <location>
        <begin position="219"/>
        <end position="240"/>
    </location>
</feature>
<sequence>MVRVRRETVVGILVASLPLLAAAAIASLFFPGSGERLVTLYMINVIAVLGIGIYAGNSGIVSFGHVGFMAIGAYASGLLTLNPIIQKTALPHLPEWLAGMGMPFLPALAIALVVVALVAVLIGIPVARLGGSSASIATLGFLVIVHVVLVASTDFTRGSQTFFGIPRAVNLWVAVPFAIAAVVVARLYRDSSAGLKLRASREDEIASSAVGVNVKLQRFFAWVLGAVLAGAAGALLAHFLGAFSPKDFYFNLTFMLLAMLILGGITTVSGAVGGAAVIMLIVELLRKLEGGVDLGFLKLPTVFGLTDIGIGVAILVVMYRLQDGLFGVRELDERFGWFKLSTEKDVVSVKSVPASEAASAGHGSLRVENLGKKFAGLVALENANFEIKPGIVTGLIGPNGAGKSTLINSVSGVVPPSTGRVLIDGQDVASLAVHAVPVAGLARTFQNIRLFKNLTVIENVTVAASALKAGGEDPAARALTVLSEVGLAEFADRLAGTLSYGAQRRLEIARALALKPRYLLLDEPAAGMNPAETEELMHVLDRIRTKYRLGLLVVEHDLKLIMRLCDVVVVLNKGQQIAIGTPAEIQANPDVIEAYIGRRRSTAQARNAPVGTPVLPSGAPGLHKPA</sequence>
<evidence type="ECO:0000256" key="5">
    <source>
        <dbReference type="ARBA" id="ARBA00022741"/>
    </source>
</evidence>
<dbReference type="EMBL" id="CP098809">
    <property type="protein sequence ID" value="USJ27042.1"/>
    <property type="molecule type" value="Genomic_DNA"/>
</dbReference>
<dbReference type="SMART" id="SM00382">
    <property type="entry name" value="AAA"/>
    <property type="match status" value="1"/>
</dbReference>
<evidence type="ECO:0000313" key="12">
    <source>
        <dbReference type="EMBL" id="USJ27042.1"/>
    </source>
</evidence>
<gene>
    <name evidence="12" type="ORF">NE863_31610</name>
</gene>
<evidence type="ECO:0000256" key="10">
    <source>
        <dbReference type="SAM" id="Phobius"/>
    </source>
</evidence>
<evidence type="ECO:0000256" key="1">
    <source>
        <dbReference type="ARBA" id="ARBA00004651"/>
    </source>
</evidence>
<dbReference type="RefSeq" id="WP_063979535.1">
    <property type="nucleotide sequence ID" value="NZ_CP098809.1"/>
</dbReference>
<dbReference type="GO" id="GO:0016887">
    <property type="term" value="F:ATP hydrolysis activity"/>
    <property type="evidence" value="ECO:0007669"/>
    <property type="project" value="InterPro"/>
</dbReference>
<evidence type="ECO:0000256" key="7">
    <source>
        <dbReference type="ARBA" id="ARBA00022989"/>
    </source>
</evidence>
<dbReference type="GO" id="GO:0005886">
    <property type="term" value="C:plasma membrane"/>
    <property type="evidence" value="ECO:0007669"/>
    <property type="project" value="UniProtKB-SubCell"/>
</dbReference>
<dbReference type="Proteomes" id="UP001055460">
    <property type="component" value="Plasmid pB"/>
</dbReference>
<dbReference type="GO" id="GO:0005524">
    <property type="term" value="F:ATP binding"/>
    <property type="evidence" value="ECO:0007669"/>
    <property type="project" value="UniProtKB-KW"/>
</dbReference>
<keyword evidence="5" id="KW-0547">Nucleotide-binding</keyword>
<geneLocation type="plasmid" evidence="12 13">
    <name>pB</name>
</geneLocation>
<evidence type="ECO:0000256" key="9">
    <source>
        <dbReference type="SAM" id="MobiDB-lite"/>
    </source>
</evidence>
<dbReference type="InterPro" id="IPR043428">
    <property type="entry name" value="LivM-like"/>
</dbReference>
<name>A0A9Q8YFB6_ENSAD</name>
<feature type="transmembrane region" description="Helical" evidence="10">
    <location>
        <begin position="38"/>
        <end position="56"/>
    </location>
</feature>
<evidence type="ECO:0000313" key="13">
    <source>
        <dbReference type="Proteomes" id="UP001055460"/>
    </source>
</evidence>
<dbReference type="InterPro" id="IPR003439">
    <property type="entry name" value="ABC_transporter-like_ATP-bd"/>
</dbReference>
<dbReference type="InterPro" id="IPR027417">
    <property type="entry name" value="P-loop_NTPase"/>
</dbReference>
<dbReference type="InterPro" id="IPR032823">
    <property type="entry name" value="BCA_ABC_TP_C"/>
</dbReference>
<keyword evidence="7 10" id="KW-1133">Transmembrane helix</keyword>
<dbReference type="Pfam" id="PF02653">
    <property type="entry name" value="BPD_transp_2"/>
    <property type="match status" value="1"/>
</dbReference>
<keyword evidence="8 10" id="KW-0472">Membrane</keyword>
<dbReference type="Pfam" id="PF12399">
    <property type="entry name" value="BCA_ABC_TP_C"/>
    <property type="match status" value="1"/>
</dbReference>
<dbReference type="GO" id="GO:1903806">
    <property type="term" value="P:L-isoleucine import across plasma membrane"/>
    <property type="evidence" value="ECO:0007669"/>
    <property type="project" value="TreeGrafter"/>
</dbReference>
<dbReference type="AlphaFoldDB" id="A0A9Q8YFB6"/>
<proteinExistence type="predicted"/>
<feature type="transmembrane region" description="Helical" evidence="10">
    <location>
        <begin position="297"/>
        <end position="319"/>
    </location>
</feature>
<feature type="transmembrane region" description="Helical" evidence="10">
    <location>
        <begin position="252"/>
        <end position="285"/>
    </location>
</feature>
<evidence type="ECO:0000256" key="6">
    <source>
        <dbReference type="ARBA" id="ARBA00022840"/>
    </source>
</evidence>
<dbReference type="GO" id="GO:0015808">
    <property type="term" value="P:L-alanine transport"/>
    <property type="evidence" value="ECO:0007669"/>
    <property type="project" value="TreeGrafter"/>
</dbReference>
<feature type="transmembrane region" description="Helical" evidence="10">
    <location>
        <begin position="171"/>
        <end position="188"/>
    </location>
</feature>